<protein>
    <recommendedName>
        <fullName evidence="3">Glucokinase</fullName>
        <ecNumber evidence="2">2.7.1.2</ecNumber>
    </recommendedName>
    <alternativeName>
        <fullName evidence="8">Glucose kinase</fullName>
    </alternativeName>
</protein>
<keyword evidence="7" id="KW-0067">ATP-binding</keyword>
<dbReference type="InterPro" id="IPR049874">
    <property type="entry name" value="ROK_cs"/>
</dbReference>
<reference evidence="9 10" key="1">
    <citation type="submission" date="2022-11" db="EMBL/GenBank/DDBJ databases">
        <title>Study of microbial diversity in lake waters.</title>
        <authorList>
            <person name="Zhang J."/>
        </authorList>
    </citation>
    <scope>NUCLEOTIDE SEQUENCE [LARGE SCALE GENOMIC DNA]</scope>
    <source>
        <strain evidence="9 10">DT12</strain>
    </source>
</reference>
<proteinExistence type="inferred from homology"/>
<dbReference type="Gene3D" id="3.30.420.40">
    <property type="match status" value="2"/>
</dbReference>
<evidence type="ECO:0000256" key="3">
    <source>
        <dbReference type="ARBA" id="ARBA00014701"/>
    </source>
</evidence>
<comment type="caution">
    <text evidence="9">The sequence shown here is derived from an EMBL/GenBank/DDBJ whole genome shotgun (WGS) entry which is preliminary data.</text>
</comment>
<dbReference type="InterPro" id="IPR000600">
    <property type="entry name" value="ROK"/>
</dbReference>
<evidence type="ECO:0000256" key="4">
    <source>
        <dbReference type="ARBA" id="ARBA00022679"/>
    </source>
</evidence>
<dbReference type="NCBIfam" id="TIGR00744">
    <property type="entry name" value="ROK_glcA_fam"/>
    <property type="match status" value="1"/>
</dbReference>
<dbReference type="PANTHER" id="PTHR18964:SF149">
    <property type="entry name" value="BIFUNCTIONAL UDP-N-ACETYLGLUCOSAMINE 2-EPIMERASE_N-ACETYLMANNOSAMINE KINASE"/>
    <property type="match status" value="1"/>
</dbReference>
<keyword evidence="4 9" id="KW-0808">Transferase</keyword>
<evidence type="ECO:0000256" key="8">
    <source>
        <dbReference type="ARBA" id="ARBA00032386"/>
    </source>
</evidence>
<dbReference type="InterPro" id="IPR004654">
    <property type="entry name" value="ROK_glcA"/>
</dbReference>
<evidence type="ECO:0000313" key="9">
    <source>
        <dbReference type="EMBL" id="MCX7571162.1"/>
    </source>
</evidence>
<dbReference type="SUPFAM" id="SSF53067">
    <property type="entry name" value="Actin-like ATPase domain"/>
    <property type="match status" value="1"/>
</dbReference>
<evidence type="ECO:0000313" key="10">
    <source>
        <dbReference type="Proteomes" id="UP001208017"/>
    </source>
</evidence>
<comment type="similarity">
    <text evidence="1">Belongs to the ROK (NagC/XylR) family.</text>
</comment>
<evidence type="ECO:0000256" key="2">
    <source>
        <dbReference type="ARBA" id="ARBA00012323"/>
    </source>
</evidence>
<evidence type="ECO:0000256" key="6">
    <source>
        <dbReference type="ARBA" id="ARBA00022777"/>
    </source>
</evidence>
<evidence type="ECO:0000256" key="1">
    <source>
        <dbReference type="ARBA" id="ARBA00006479"/>
    </source>
</evidence>
<sequence length="313" mass="32583">MRKWVGIDVGGTTIKGAAVWEDGSIAYKTERPTQAERGTAVMLDTMAQLCRDVAAEAGWQWEEISGVGIGVPAFIDFGTGRVEQAVNLGWRDVPLQDEMKKRLGDLPIALENDANAAALGEAWAGGGKGFPDVLAITLGTGVGGGVVIDRKIVHGSNGMAGEIGHVTIESNGRPCACGRLGCLETISSATGIVAAAESRIEAGHHTTLGEVSVLSTKDVFEHAAKGDALAQEVLDYAVDRLGFALSNMCITINPHCVVIGGGVSKAGDALLQPLRAAFERYTLPRVHRGTTIRLAELGNDAGVIGAALLHIGQ</sequence>
<keyword evidence="5" id="KW-0547">Nucleotide-binding</keyword>
<keyword evidence="10" id="KW-1185">Reference proteome</keyword>
<dbReference type="InterPro" id="IPR043129">
    <property type="entry name" value="ATPase_NBD"/>
</dbReference>
<dbReference type="PANTHER" id="PTHR18964">
    <property type="entry name" value="ROK (REPRESSOR, ORF, KINASE) FAMILY"/>
    <property type="match status" value="1"/>
</dbReference>
<dbReference type="Pfam" id="PF00480">
    <property type="entry name" value="ROK"/>
    <property type="match status" value="1"/>
</dbReference>
<evidence type="ECO:0000256" key="5">
    <source>
        <dbReference type="ARBA" id="ARBA00022741"/>
    </source>
</evidence>
<dbReference type="PROSITE" id="PS01125">
    <property type="entry name" value="ROK"/>
    <property type="match status" value="1"/>
</dbReference>
<evidence type="ECO:0000256" key="7">
    <source>
        <dbReference type="ARBA" id="ARBA00022840"/>
    </source>
</evidence>
<organism evidence="9 10">
    <name type="scientific">Tumebacillus lacus</name>
    <dbReference type="NCBI Taxonomy" id="2995335"/>
    <lineage>
        <taxon>Bacteria</taxon>
        <taxon>Bacillati</taxon>
        <taxon>Bacillota</taxon>
        <taxon>Bacilli</taxon>
        <taxon>Bacillales</taxon>
        <taxon>Alicyclobacillaceae</taxon>
        <taxon>Tumebacillus</taxon>
    </lineage>
</organism>
<dbReference type="RefSeq" id="WP_267152411.1">
    <property type="nucleotide sequence ID" value="NZ_JAPMLT010000009.1"/>
</dbReference>
<accession>A0ABT3X5N4</accession>
<gene>
    <name evidence="9" type="ORF">OS242_14515</name>
</gene>
<dbReference type="EC" id="2.7.1.2" evidence="2"/>
<dbReference type="EMBL" id="JAPMLT010000009">
    <property type="protein sequence ID" value="MCX7571162.1"/>
    <property type="molecule type" value="Genomic_DNA"/>
</dbReference>
<name>A0ABT3X5N4_9BACL</name>
<keyword evidence="6" id="KW-0418">Kinase</keyword>
<dbReference type="Proteomes" id="UP001208017">
    <property type="component" value="Unassembled WGS sequence"/>
</dbReference>
<dbReference type="GO" id="GO:0004340">
    <property type="term" value="F:glucokinase activity"/>
    <property type="evidence" value="ECO:0007669"/>
    <property type="project" value="UniProtKB-EC"/>
</dbReference>